<dbReference type="EMBL" id="CAJVPS010027565">
    <property type="protein sequence ID" value="CAG8724276.1"/>
    <property type="molecule type" value="Genomic_DNA"/>
</dbReference>
<evidence type="ECO:0000313" key="2">
    <source>
        <dbReference type="Proteomes" id="UP000789508"/>
    </source>
</evidence>
<feature type="non-terminal residue" evidence="1">
    <location>
        <position position="1"/>
    </location>
</feature>
<organism evidence="1 2">
    <name type="scientific">Ambispora leptoticha</name>
    <dbReference type="NCBI Taxonomy" id="144679"/>
    <lineage>
        <taxon>Eukaryota</taxon>
        <taxon>Fungi</taxon>
        <taxon>Fungi incertae sedis</taxon>
        <taxon>Mucoromycota</taxon>
        <taxon>Glomeromycotina</taxon>
        <taxon>Glomeromycetes</taxon>
        <taxon>Archaeosporales</taxon>
        <taxon>Ambisporaceae</taxon>
        <taxon>Ambispora</taxon>
    </lineage>
</organism>
<accession>A0A9N9I7U9</accession>
<evidence type="ECO:0000313" key="1">
    <source>
        <dbReference type="EMBL" id="CAG8724276.1"/>
    </source>
</evidence>
<dbReference type="AlphaFoldDB" id="A0A9N9I7U9"/>
<comment type="caution">
    <text evidence="1">The sequence shown here is derived from an EMBL/GenBank/DDBJ whole genome shotgun (WGS) entry which is preliminary data.</text>
</comment>
<name>A0A9N9I7U9_9GLOM</name>
<proteinExistence type="predicted"/>
<reference evidence="1" key="1">
    <citation type="submission" date="2021-06" db="EMBL/GenBank/DDBJ databases">
        <authorList>
            <person name="Kallberg Y."/>
            <person name="Tangrot J."/>
            <person name="Rosling A."/>
        </authorList>
    </citation>
    <scope>NUCLEOTIDE SEQUENCE</scope>
    <source>
        <strain evidence="1">FL130A</strain>
    </source>
</reference>
<dbReference type="Proteomes" id="UP000789508">
    <property type="component" value="Unassembled WGS sequence"/>
</dbReference>
<gene>
    <name evidence="1" type="ORF">ALEPTO_LOCUS12372</name>
</gene>
<keyword evidence="2" id="KW-1185">Reference proteome</keyword>
<protein>
    <submittedName>
        <fullName evidence="1">6834_t:CDS:1</fullName>
    </submittedName>
</protein>
<sequence>ELTEFVKKYSAAGQFASGLEALSSGTLVDYDDKNTKPIIENKKNDRAMVANKSVVDSPKAKLKSYVETHEERAAKEAEVNRGMIGKFFGSLLALFGVRKH</sequence>